<dbReference type="PROSITE" id="PS50932">
    <property type="entry name" value="HTH_LACI_2"/>
    <property type="match status" value="1"/>
</dbReference>
<dbReference type="PRINTS" id="PR00036">
    <property type="entry name" value="HTHLACI"/>
</dbReference>
<comment type="caution">
    <text evidence="5">The sequence shown here is derived from an EMBL/GenBank/DDBJ whole genome shotgun (WGS) entry which is preliminary data.</text>
</comment>
<dbReference type="Pfam" id="PF00356">
    <property type="entry name" value="LacI"/>
    <property type="match status" value="1"/>
</dbReference>
<organism evidence="5 6">
    <name type="scientific">Candidatus Blautia merdavium</name>
    <dbReference type="NCBI Taxonomy" id="2838494"/>
    <lineage>
        <taxon>Bacteria</taxon>
        <taxon>Bacillati</taxon>
        <taxon>Bacillota</taxon>
        <taxon>Clostridia</taxon>
        <taxon>Lachnospirales</taxon>
        <taxon>Lachnospiraceae</taxon>
        <taxon>Blautia</taxon>
    </lineage>
</organism>
<evidence type="ECO:0000313" key="6">
    <source>
        <dbReference type="Proteomes" id="UP000823886"/>
    </source>
</evidence>
<dbReference type="Gene3D" id="3.40.50.2300">
    <property type="match status" value="2"/>
</dbReference>
<gene>
    <name evidence="5" type="ORF">H9753_12220</name>
</gene>
<dbReference type="GO" id="GO:0003700">
    <property type="term" value="F:DNA-binding transcription factor activity"/>
    <property type="evidence" value="ECO:0007669"/>
    <property type="project" value="TreeGrafter"/>
</dbReference>
<evidence type="ECO:0000256" key="2">
    <source>
        <dbReference type="ARBA" id="ARBA00023125"/>
    </source>
</evidence>
<dbReference type="SMART" id="SM00354">
    <property type="entry name" value="HTH_LACI"/>
    <property type="match status" value="1"/>
</dbReference>
<dbReference type="EMBL" id="DWVZ01000164">
    <property type="protein sequence ID" value="HJC64361.1"/>
    <property type="molecule type" value="Genomic_DNA"/>
</dbReference>
<dbReference type="SUPFAM" id="SSF53822">
    <property type="entry name" value="Periplasmic binding protein-like I"/>
    <property type="match status" value="1"/>
</dbReference>
<dbReference type="AlphaFoldDB" id="A0A9D2TCT3"/>
<dbReference type="PANTHER" id="PTHR30146:SF154">
    <property type="entry name" value="TRANSCRIPTION REGULATOR, MEMBER OF GALR FAMILY"/>
    <property type="match status" value="1"/>
</dbReference>
<evidence type="ECO:0000256" key="3">
    <source>
        <dbReference type="ARBA" id="ARBA00023163"/>
    </source>
</evidence>
<dbReference type="PANTHER" id="PTHR30146">
    <property type="entry name" value="LACI-RELATED TRANSCRIPTIONAL REPRESSOR"/>
    <property type="match status" value="1"/>
</dbReference>
<dbReference type="SUPFAM" id="SSF47413">
    <property type="entry name" value="lambda repressor-like DNA-binding domains"/>
    <property type="match status" value="1"/>
</dbReference>
<dbReference type="InterPro" id="IPR010982">
    <property type="entry name" value="Lambda_DNA-bd_dom_sf"/>
</dbReference>
<dbReference type="InterPro" id="IPR000843">
    <property type="entry name" value="HTH_LacI"/>
</dbReference>
<dbReference type="Proteomes" id="UP000823886">
    <property type="component" value="Unassembled WGS sequence"/>
</dbReference>
<proteinExistence type="predicted"/>
<name>A0A9D2TCT3_9FIRM</name>
<evidence type="ECO:0000256" key="1">
    <source>
        <dbReference type="ARBA" id="ARBA00023015"/>
    </source>
</evidence>
<dbReference type="Pfam" id="PF13377">
    <property type="entry name" value="Peripla_BP_3"/>
    <property type="match status" value="1"/>
</dbReference>
<keyword evidence="1" id="KW-0805">Transcription regulation</keyword>
<evidence type="ECO:0000259" key="4">
    <source>
        <dbReference type="PROSITE" id="PS50932"/>
    </source>
</evidence>
<sequence length="328" mass="36464">MTINEIAQLAGVSRATVSRYLNDGYVSEEKREKIRKVVEETGYQPSAQAQMLRTKKTRLVGVIIPKINSDTVSRMVAGISDVLAKKGYQLLLANTNNDVEEELKYLQVFKDNQVDGIIFMATIFTGRHKKILKDYKVPVVILGQQLEGYSSVSHDDFHAAFKVTELLLKNCQVPGFIGVTLKDEAAGANRKKGFEAALKKSRKTCLPQAMAEAKFSIESGYEKMREILEAVPQVDTVFCATDNIAIGAMKYLKDQGKQIPQEVQLAGIGDTPLADLVTPSLTTVHFYYKTSGTEAAQMLTELLEHEDATVCKELKMGYKIVEKDSTRR</sequence>
<reference evidence="5" key="2">
    <citation type="submission" date="2021-04" db="EMBL/GenBank/DDBJ databases">
        <authorList>
            <person name="Gilroy R."/>
        </authorList>
    </citation>
    <scope>NUCLEOTIDE SEQUENCE</scope>
    <source>
        <strain evidence="5">ChiBcec2-3848</strain>
    </source>
</reference>
<protein>
    <submittedName>
        <fullName evidence="5">LacI family DNA-binding transcriptional regulator</fullName>
    </submittedName>
</protein>
<keyword evidence="2 5" id="KW-0238">DNA-binding</keyword>
<dbReference type="CDD" id="cd01542">
    <property type="entry name" value="PBP1_TreR-like"/>
    <property type="match status" value="1"/>
</dbReference>
<dbReference type="Gene3D" id="1.10.260.40">
    <property type="entry name" value="lambda repressor-like DNA-binding domains"/>
    <property type="match status" value="1"/>
</dbReference>
<evidence type="ECO:0000313" key="5">
    <source>
        <dbReference type="EMBL" id="HJC64361.1"/>
    </source>
</evidence>
<keyword evidence="3" id="KW-0804">Transcription</keyword>
<dbReference type="CDD" id="cd01392">
    <property type="entry name" value="HTH_LacI"/>
    <property type="match status" value="1"/>
</dbReference>
<dbReference type="GO" id="GO:0000976">
    <property type="term" value="F:transcription cis-regulatory region binding"/>
    <property type="evidence" value="ECO:0007669"/>
    <property type="project" value="TreeGrafter"/>
</dbReference>
<feature type="domain" description="HTH lacI-type" evidence="4">
    <location>
        <begin position="1"/>
        <end position="54"/>
    </location>
</feature>
<dbReference type="InterPro" id="IPR046335">
    <property type="entry name" value="LacI/GalR-like_sensor"/>
</dbReference>
<dbReference type="PROSITE" id="PS00356">
    <property type="entry name" value="HTH_LACI_1"/>
    <property type="match status" value="1"/>
</dbReference>
<dbReference type="InterPro" id="IPR028082">
    <property type="entry name" value="Peripla_BP_I"/>
</dbReference>
<accession>A0A9D2TCT3</accession>
<reference evidence="5" key="1">
    <citation type="journal article" date="2021" name="PeerJ">
        <title>Extensive microbial diversity within the chicken gut microbiome revealed by metagenomics and culture.</title>
        <authorList>
            <person name="Gilroy R."/>
            <person name="Ravi A."/>
            <person name="Getino M."/>
            <person name="Pursley I."/>
            <person name="Horton D.L."/>
            <person name="Alikhan N.F."/>
            <person name="Baker D."/>
            <person name="Gharbi K."/>
            <person name="Hall N."/>
            <person name="Watson M."/>
            <person name="Adriaenssens E.M."/>
            <person name="Foster-Nyarko E."/>
            <person name="Jarju S."/>
            <person name="Secka A."/>
            <person name="Antonio M."/>
            <person name="Oren A."/>
            <person name="Chaudhuri R.R."/>
            <person name="La Ragione R."/>
            <person name="Hildebrand F."/>
            <person name="Pallen M.J."/>
        </authorList>
    </citation>
    <scope>NUCLEOTIDE SEQUENCE</scope>
    <source>
        <strain evidence="5">ChiBcec2-3848</strain>
    </source>
</reference>